<dbReference type="eggNOG" id="COG1484">
    <property type="taxonomic scope" value="Bacteria"/>
</dbReference>
<organism evidence="2 3">
    <name type="scientific">Oceanobacillus picturae</name>
    <dbReference type="NCBI Taxonomy" id="171693"/>
    <lineage>
        <taxon>Bacteria</taxon>
        <taxon>Bacillati</taxon>
        <taxon>Bacillota</taxon>
        <taxon>Bacilli</taxon>
        <taxon>Bacillales</taxon>
        <taxon>Bacillaceae</taxon>
        <taxon>Oceanobacillus</taxon>
    </lineage>
</organism>
<dbReference type="InterPro" id="IPR027417">
    <property type="entry name" value="P-loop_NTPase"/>
</dbReference>
<dbReference type="STRING" id="171693.BN988_01625"/>
<gene>
    <name evidence="2" type="primary">dnaC_1</name>
    <name evidence="2" type="ORF">BN988_01625</name>
</gene>
<dbReference type="InterPro" id="IPR003959">
    <property type="entry name" value="ATPase_AAA_core"/>
</dbReference>
<dbReference type="SUPFAM" id="SSF52540">
    <property type="entry name" value="P-loop containing nucleoside triphosphate hydrolases"/>
    <property type="match status" value="1"/>
</dbReference>
<sequence length="288" mass="33016">MKSIKDLDILKHAGIKQVGNRTCEECGNDVPIYERNGERYSVCLNCDTSNLAKQQTDGYEPPKRRELRRKSKAIEYIPNELKEVTFNDYVPKKGKDKQGQMYTQTEALNYTLEILKGKHQSLLFQGNPGTGKSHLFRCAAREFEKQKTIIAERNWRGEEFEYEVYKIVLYAKIPELLKSIQNTYKGNSKLTEDIILDTLAEVDVLILDEIAGERSKNENGFESWSSDILYQILDHRQGKTNLYNLNYTAAEVIAKYGKVQGKRILGRMANKATVLNVIGPDHRMKGLV</sequence>
<evidence type="ECO:0000313" key="2">
    <source>
        <dbReference type="EMBL" id="CDO03125.1"/>
    </source>
</evidence>
<dbReference type="EMBL" id="CCAX010000001">
    <property type="protein sequence ID" value="CDO03125.1"/>
    <property type="molecule type" value="Genomic_DNA"/>
</dbReference>
<dbReference type="Pfam" id="PF00004">
    <property type="entry name" value="AAA"/>
    <property type="match status" value="1"/>
</dbReference>
<dbReference type="AlphaFoldDB" id="W9B9E8"/>
<keyword evidence="3" id="KW-1185">Reference proteome</keyword>
<evidence type="ECO:0000259" key="1">
    <source>
        <dbReference type="Pfam" id="PF00004"/>
    </source>
</evidence>
<dbReference type="GO" id="GO:0016887">
    <property type="term" value="F:ATP hydrolysis activity"/>
    <property type="evidence" value="ECO:0007669"/>
    <property type="project" value="InterPro"/>
</dbReference>
<comment type="caution">
    <text evidence="2">The sequence shown here is derived from an EMBL/GenBank/DDBJ whole genome shotgun (WGS) entry which is preliminary data.</text>
</comment>
<name>W9B9E8_9BACI</name>
<feature type="domain" description="ATPase AAA-type core" evidence="1">
    <location>
        <begin position="122"/>
        <end position="239"/>
    </location>
</feature>
<reference evidence="2" key="2">
    <citation type="submission" date="2014-03" db="EMBL/GenBank/DDBJ databases">
        <authorList>
            <person name="Urmite Genomes"/>
        </authorList>
    </citation>
    <scope>NUCLEOTIDE SEQUENCE</scope>
    <source>
        <strain evidence="2">S1</strain>
    </source>
</reference>
<evidence type="ECO:0000313" key="3">
    <source>
        <dbReference type="Proteomes" id="UP000028863"/>
    </source>
</evidence>
<protein>
    <submittedName>
        <fullName evidence="2">DNA replication protein DnaC</fullName>
    </submittedName>
</protein>
<dbReference type="GO" id="GO:0005524">
    <property type="term" value="F:ATP binding"/>
    <property type="evidence" value="ECO:0007669"/>
    <property type="project" value="InterPro"/>
</dbReference>
<dbReference type="Gene3D" id="3.40.50.300">
    <property type="entry name" value="P-loop containing nucleotide triphosphate hydrolases"/>
    <property type="match status" value="1"/>
</dbReference>
<dbReference type="RefSeq" id="WP_036574803.1">
    <property type="nucleotide sequence ID" value="NZ_CABLBW010000001.1"/>
</dbReference>
<dbReference type="Proteomes" id="UP000028863">
    <property type="component" value="Unassembled WGS sequence"/>
</dbReference>
<proteinExistence type="predicted"/>
<reference evidence="2" key="1">
    <citation type="submission" date="2014-03" db="EMBL/GenBank/DDBJ databases">
        <title>Draft genome sequencing of Oceanobacillus picturae strain S1 isolated from human gut.</title>
        <authorList>
            <person name="Croce O."/>
            <person name="Lagier J.C."/>
            <person name="Raoult D."/>
        </authorList>
    </citation>
    <scope>NUCLEOTIDE SEQUENCE [LARGE SCALE GENOMIC DNA]</scope>
    <source>
        <strain evidence="2">S1</strain>
    </source>
</reference>
<accession>W9B9E8</accession>